<evidence type="ECO:0000313" key="1">
    <source>
        <dbReference type="EMBL" id="MBX36827.1"/>
    </source>
</evidence>
<protein>
    <submittedName>
        <fullName evidence="1">Uncharacterized protein</fullName>
    </submittedName>
</protein>
<reference evidence="1" key="1">
    <citation type="submission" date="2018-02" db="EMBL/GenBank/DDBJ databases">
        <title>Rhizophora mucronata_Transcriptome.</title>
        <authorList>
            <person name="Meera S.P."/>
            <person name="Sreeshan A."/>
            <person name="Augustine A."/>
        </authorList>
    </citation>
    <scope>NUCLEOTIDE SEQUENCE</scope>
    <source>
        <tissue evidence="1">Leaf</tissue>
    </source>
</reference>
<name>A0A2P2N2Z9_RHIMU</name>
<accession>A0A2P2N2Z9</accession>
<sequence>MTGFLCLPQGSGHLYQQLLEKGYDSTMKQMDIFMCFKCAVNIVFLFCIRCEILGSAFSMNECKLICILRETEDFVFLSFLVLMKRKVL</sequence>
<organism evidence="1">
    <name type="scientific">Rhizophora mucronata</name>
    <name type="common">Asiatic mangrove</name>
    <dbReference type="NCBI Taxonomy" id="61149"/>
    <lineage>
        <taxon>Eukaryota</taxon>
        <taxon>Viridiplantae</taxon>
        <taxon>Streptophyta</taxon>
        <taxon>Embryophyta</taxon>
        <taxon>Tracheophyta</taxon>
        <taxon>Spermatophyta</taxon>
        <taxon>Magnoliopsida</taxon>
        <taxon>eudicotyledons</taxon>
        <taxon>Gunneridae</taxon>
        <taxon>Pentapetalae</taxon>
        <taxon>rosids</taxon>
        <taxon>fabids</taxon>
        <taxon>Malpighiales</taxon>
        <taxon>Rhizophoraceae</taxon>
        <taxon>Rhizophora</taxon>
    </lineage>
</organism>
<dbReference type="EMBL" id="GGEC01056343">
    <property type="protein sequence ID" value="MBX36827.1"/>
    <property type="molecule type" value="Transcribed_RNA"/>
</dbReference>
<proteinExistence type="predicted"/>
<dbReference type="AlphaFoldDB" id="A0A2P2N2Z9"/>